<comment type="caution">
    <text evidence="1">The sequence shown here is derived from an EMBL/GenBank/DDBJ whole genome shotgun (WGS) entry which is preliminary data.</text>
</comment>
<proteinExistence type="predicted"/>
<organism evidence="1 2">
    <name type="scientific">Rhodopirellula islandica</name>
    <dbReference type="NCBI Taxonomy" id="595434"/>
    <lineage>
        <taxon>Bacteria</taxon>
        <taxon>Pseudomonadati</taxon>
        <taxon>Planctomycetota</taxon>
        <taxon>Planctomycetia</taxon>
        <taxon>Pirellulales</taxon>
        <taxon>Pirellulaceae</taxon>
        <taxon>Rhodopirellula</taxon>
    </lineage>
</organism>
<name>A0A0J1BMI5_RHOIS</name>
<gene>
    <name evidence="1" type="ORF">RISK_000209</name>
</gene>
<evidence type="ECO:0000313" key="1">
    <source>
        <dbReference type="EMBL" id="KLU07692.1"/>
    </source>
</evidence>
<evidence type="ECO:0000313" key="2">
    <source>
        <dbReference type="Proteomes" id="UP000036367"/>
    </source>
</evidence>
<dbReference type="STRING" id="595434.RISK_000209"/>
<dbReference type="EMBL" id="LECT01000003">
    <property type="protein sequence ID" value="KLU07692.1"/>
    <property type="molecule type" value="Genomic_DNA"/>
</dbReference>
<protein>
    <submittedName>
        <fullName evidence="1">Uncharacterized protein</fullName>
    </submittedName>
</protein>
<dbReference type="PATRIC" id="fig|595434.4.peg.196"/>
<dbReference type="AlphaFoldDB" id="A0A0J1BMI5"/>
<accession>A0A0J1BMI5</accession>
<reference evidence="1" key="1">
    <citation type="submission" date="2015-05" db="EMBL/GenBank/DDBJ databases">
        <title>Permanent draft genome of Rhodopirellula islandicus K833.</title>
        <authorList>
            <person name="Kizina J."/>
            <person name="Richter M."/>
            <person name="Glockner F.O."/>
            <person name="Harder J."/>
        </authorList>
    </citation>
    <scope>NUCLEOTIDE SEQUENCE [LARGE SCALE GENOMIC DNA]</scope>
    <source>
        <strain evidence="1">K833</strain>
    </source>
</reference>
<dbReference type="Proteomes" id="UP000036367">
    <property type="component" value="Unassembled WGS sequence"/>
</dbReference>
<sequence length="44" mass="5035">MSAPAHFTKWLAPYEFVRARIRREAFSRRAGEAFGAMFAWSLSG</sequence>
<keyword evidence="2" id="KW-1185">Reference proteome</keyword>